<dbReference type="PATRIC" id="fig|1620.3.peg.1453"/>
<name>A0A0R2JK16_9LACO</name>
<dbReference type="EMBL" id="JQCD01000017">
    <property type="protein sequence ID" value="KRN77587.1"/>
    <property type="molecule type" value="Genomic_DNA"/>
</dbReference>
<proteinExistence type="predicted"/>
<dbReference type="Proteomes" id="UP000051673">
    <property type="component" value="Unassembled WGS sequence"/>
</dbReference>
<evidence type="ECO:0000313" key="2">
    <source>
        <dbReference type="Proteomes" id="UP000051673"/>
    </source>
</evidence>
<keyword evidence="2" id="KW-1185">Reference proteome</keyword>
<reference evidence="1 2" key="1">
    <citation type="journal article" date="2015" name="Genome Announc.">
        <title>Expanding the biotechnology potential of lactobacilli through comparative genomics of 213 strains and associated genera.</title>
        <authorList>
            <person name="Sun Z."/>
            <person name="Harris H.M."/>
            <person name="McCann A."/>
            <person name="Guo C."/>
            <person name="Argimon S."/>
            <person name="Zhang W."/>
            <person name="Yang X."/>
            <person name="Jeffery I.B."/>
            <person name="Cooney J.C."/>
            <person name="Kagawa T.F."/>
            <person name="Liu W."/>
            <person name="Song Y."/>
            <person name="Salvetti E."/>
            <person name="Wrobel A."/>
            <person name="Rasinkangas P."/>
            <person name="Parkhill J."/>
            <person name="Rea M.C."/>
            <person name="O'Sullivan O."/>
            <person name="Ritari J."/>
            <person name="Douillard F.P."/>
            <person name="Paul Ross R."/>
            <person name="Yang R."/>
            <person name="Briner A.E."/>
            <person name="Felis G.E."/>
            <person name="de Vos W.M."/>
            <person name="Barrangou R."/>
            <person name="Klaenhammer T.R."/>
            <person name="Caufield P.W."/>
            <person name="Cui Y."/>
            <person name="Zhang H."/>
            <person name="O'Toole P.W."/>
        </authorList>
    </citation>
    <scope>NUCLEOTIDE SEQUENCE [LARGE SCALE GENOMIC DNA]</scope>
    <source>
        <strain evidence="1 2">DSM 20014</strain>
    </source>
</reference>
<dbReference type="STRING" id="1620.IV67_GL001430"/>
<evidence type="ECO:0000313" key="1">
    <source>
        <dbReference type="EMBL" id="KRN77587.1"/>
    </source>
</evidence>
<organism evidence="1 2">
    <name type="scientific">Weissella minor</name>
    <dbReference type="NCBI Taxonomy" id="1620"/>
    <lineage>
        <taxon>Bacteria</taxon>
        <taxon>Bacillati</taxon>
        <taxon>Bacillota</taxon>
        <taxon>Bacilli</taxon>
        <taxon>Lactobacillales</taxon>
        <taxon>Lactobacillaceae</taxon>
        <taxon>Weissella</taxon>
    </lineage>
</organism>
<comment type="caution">
    <text evidence="1">The sequence shown here is derived from an EMBL/GenBank/DDBJ whole genome shotgun (WGS) entry which is preliminary data.</text>
</comment>
<accession>A0A0R2JK16</accession>
<dbReference type="RefSeq" id="WP_236698225.1">
    <property type="nucleotide sequence ID" value="NZ_JQCD01000017.1"/>
</dbReference>
<dbReference type="AlphaFoldDB" id="A0A0R2JK16"/>
<protein>
    <recommendedName>
        <fullName evidence="3">Phage protein</fullName>
    </recommendedName>
</protein>
<sequence>MNEDVAPVQDGSQIILIPGDFGSPEEWASNIPSKRRFEFQINVEGNSFADVIDISDRIENLLMDKGILRIGDAFSDRIDYLYVAARRYRFFNRGE</sequence>
<evidence type="ECO:0008006" key="3">
    <source>
        <dbReference type="Google" id="ProtNLM"/>
    </source>
</evidence>
<gene>
    <name evidence="1" type="ORF">IV67_GL001430</name>
</gene>